<keyword evidence="10 12" id="KW-0472">Membrane</keyword>
<evidence type="ECO:0000256" key="1">
    <source>
        <dbReference type="ARBA" id="ARBA00004304"/>
    </source>
</evidence>
<comment type="similarity">
    <text evidence="2 11">Belongs to the ATPase protein 8 family.</text>
</comment>
<dbReference type="EMBL" id="AM404180">
    <property type="protein sequence ID" value="CAL50578.1"/>
    <property type="molecule type" value="Genomic_DNA"/>
</dbReference>
<organism evidence="13">
    <name type="scientific">Ophiura albida</name>
    <name type="common">Brittle star</name>
    <name type="synonym">Ophioglypha albida</name>
    <dbReference type="NCBI Taxonomy" id="72672"/>
    <lineage>
        <taxon>Eukaryota</taxon>
        <taxon>Metazoa</taxon>
        <taxon>Echinodermata</taxon>
        <taxon>Eleutherozoa</taxon>
        <taxon>Asterozoa</taxon>
        <taxon>Ophiuroidea</taxon>
        <taxon>Myophiuroidea</taxon>
        <taxon>Metophiurida</taxon>
        <taxon>Ophintegrida</taxon>
        <taxon>Amphilepidida</taxon>
        <taxon>Ophiurina</taxon>
        <taxon>Chilophiurina</taxon>
        <taxon>Ophiuridae</taxon>
        <taxon>Ophiurinae</taxon>
        <taxon>Ophiura</taxon>
    </lineage>
</organism>
<evidence type="ECO:0000256" key="10">
    <source>
        <dbReference type="ARBA" id="ARBA00023136"/>
    </source>
</evidence>
<evidence type="ECO:0000256" key="3">
    <source>
        <dbReference type="ARBA" id="ARBA00022448"/>
    </source>
</evidence>
<keyword evidence="8 11" id="KW-0406">Ion transport</keyword>
<name>B2FDM3_OPHAL</name>
<dbReference type="GO" id="GO:0015986">
    <property type="term" value="P:proton motive force-driven ATP synthesis"/>
    <property type="evidence" value="ECO:0007669"/>
    <property type="project" value="InterPro"/>
</dbReference>
<keyword evidence="7 12" id="KW-1133">Transmembrane helix</keyword>
<reference evidence="13" key="1">
    <citation type="journal article" date="2008" name="Mol. Phylogenet. Evol.">
        <title>Evolution of Mitochondrial Gene Orders in Echinoderms.</title>
        <authorList>
            <person name="Perseke M."/>
            <person name="Fritzsch G."/>
            <person name="Ramsch K."/>
            <person name="Bernt M."/>
            <person name="Merkle D."/>
            <person name="Middendorf M."/>
            <person name="Be rnhard D."/>
            <person name="Stadler P.F."/>
            <person name="Schlegel M."/>
        </authorList>
    </citation>
    <scope>NUCLEOTIDE SEQUENCE</scope>
</reference>
<evidence type="ECO:0000256" key="12">
    <source>
        <dbReference type="SAM" id="Phobius"/>
    </source>
</evidence>
<dbReference type="GO" id="GO:0045259">
    <property type="term" value="C:proton-transporting ATP synthase complex"/>
    <property type="evidence" value="ECO:0007669"/>
    <property type="project" value="UniProtKB-KW"/>
</dbReference>
<keyword evidence="3 11" id="KW-0813">Transport</keyword>
<geneLocation type="mitochondrion" evidence="13"/>
<gene>
    <name evidence="13" type="primary">ATPase 8</name>
</gene>
<dbReference type="Pfam" id="PF00895">
    <property type="entry name" value="ATP-synt_8"/>
    <property type="match status" value="1"/>
</dbReference>
<evidence type="ECO:0000256" key="9">
    <source>
        <dbReference type="ARBA" id="ARBA00023128"/>
    </source>
</evidence>
<evidence type="ECO:0000313" key="13">
    <source>
        <dbReference type="EMBL" id="CAL50578.1"/>
    </source>
</evidence>
<evidence type="ECO:0000256" key="8">
    <source>
        <dbReference type="ARBA" id="ARBA00023065"/>
    </source>
</evidence>
<keyword evidence="6 11" id="KW-0375">Hydrogen ion transport</keyword>
<keyword evidence="9 11" id="KW-0496">Mitochondrion</keyword>
<dbReference type="InterPro" id="IPR001421">
    <property type="entry name" value="ATP8_metazoa"/>
</dbReference>
<evidence type="ECO:0000256" key="2">
    <source>
        <dbReference type="ARBA" id="ARBA00008892"/>
    </source>
</evidence>
<proteinExistence type="inferred from homology"/>
<protein>
    <recommendedName>
        <fullName evidence="11">ATP synthase complex subunit 8</fullName>
    </recommendedName>
</protein>
<dbReference type="GO" id="GO:0031966">
    <property type="term" value="C:mitochondrial membrane"/>
    <property type="evidence" value="ECO:0007669"/>
    <property type="project" value="UniProtKB-SubCell"/>
</dbReference>
<dbReference type="GO" id="GO:0015078">
    <property type="term" value="F:proton transmembrane transporter activity"/>
    <property type="evidence" value="ECO:0007669"/>
    <property type="project" value="InterPro"/>
</dbReference>
<comment type="subcellular location">
    <subcellularLocation>
        <location evidence="1 11">Mitochondrion membrane</location>
        <topology evidence="1 11">Single-pass membrane protein</topology>
    </subcellularLocation>
</comment>
<feature type="transmembrane region" description="Helical" evidence="12">
    <location>
        <begin position="6"/>
        <end position="24"/>
    </location>
</feature>
<evidence type="ECO:0000256" key="6">
    <source>
        <dbReference type="ARBA" id="ARBA00022781"/>
    </source>
</evidence>
<evidence type="ECO:0000256" key="11">
    <source>
        <dbReference type="RuleBase" id="RU003661"/>
    </source>
</evidence>
<evidence type="ECO:0000256" key="4">
    <source>
        <dbReference type="ARBA" id="ARBA00022547"/>
    </source>
</evidence>
<evidence type="ECO:0000256" key="7">
    <source>
        <dbReference type="ARBA" id="ARBA00022989"/>
    </source>
</evidence>
<dbReference type="AlphaFoldDB" id="B2FDM3"/>
<keyword evidence="4 11" id="KW-0138">CF(0)</keyword>
<keyword evidence="5 11" id="KW-0812">Transmembrane</keyword>
<accession>B2FDM3</accession>
<evidence type="ECO:0000256" key="5">
    <source>
        <dbReference type="ARBA" id="ARBA00022692"/>
    </source>
</evidence>
<sequence>MPQLDFTIWLINLATCWSMFFLVFTSTQNIINNTNINNSSISNNNFNNINWPW</sequence>